<sequence>MTVMIKSSIFCAFLTLSVFLCPKASFAQQITIEPFPFITTENDTIITERGIYRESENYEVSTDFLPSTFIRFLSNDPVPGKLILYLHPDIDRFIIEGRKNKRFTYFLKSRKATDFIVINIHVQGINTLINDLYMTGEGIFGNKVDNLRKSRPSKIKKIECGPISYNPFLPVGCRVGKSANHIFKFYEIIY</sequence>
<accession>A0A3N0E8Y4</accession>
<reference evidence="2 3" key="1">
    <citation type="submission" date="2018-10" db="EMBL/GenBank/DDBJ databases">
        <title>Sinomicrobium pectinilyticum sp. nov., a pectinase-producing bacterium isolated from alkaline and saline soil, and emended description of the genus Sinomicrobium.</title>
        <authorList>
            <person name="Cheng B."/>
            <person name="Li C."/>
            <person name="Lai Q."/>
            <person name="Du M."/>
            <person name="Shao Z."/>
            <person name="Xu P."/>
            <person name="Yang C."/>
        </authorList>
    </citation>
    <scope>NUCLEOTIDE SEQUENCE [LARGE SCALE GENOMIC DNA]</scope>
    <source>
        <strain evidence="2 3">5DNS001</strain>
    </source>
</reference>
<evidence type="ECO:0000313" key="2">
    <source>
        <dbReference type="EMBL" id="RNL84293.1"/>
    </source>
</evidence>
<feature type="signal peptide" evidence="1">
    <location>
        <begin position="1"/>
        <end position="27"/>
    </location>
</feature>
<protein>
    <submittedName>
        <fullName evidence="2">Uncharacterized protein</fullName>
    </submittedName>
</protein>
<keyword evidence="1" id="KW-0732">Signal</keyword>
<feature type="chain" id="PRO_5018060272" evidence="1">
    <location>
        <begin position="28"/>
        <end position="190"/>
    </location>
</feature>
<keyword evidence="3" id="KW-1185">Reference proteome</keyword>
<dbReference type="EMBL" id="RJTM01000098">
    <property type="protein sequence ID" value="RNL84293.1"/>
    <property type="molecule type" value="Genomic_DNA"/>
</dbReference>
<name>A0A3N0E8Y4_SINP1</name>
<proteinExistence type="predicted"/>
<evidence type="ECO:0000313" key="3">
    <source>
        <dbReference type="Proteomes" id="UP000267469"/>
    </source>
</evidence>
<gene>
    <name evidence="2" type="ORF">ED312_14020</name>
</gene>
<dbReference type="Proteomes" id="UP000267469">
    <property type="component" value="Unassembled WGS sequence"/>
</dbReference>
<evidence type="ECO:0000256" key="1">
    <source>
        <dbReference type="SAM" id="SignalP"/>
    </source>
</evidence>
<comment type="caution">
    <text evidence="2">The sequence shown here is derived from an EMBL/GenBank/DDBJ whole genome shotgun (WGS) entry which is preliminary data.</text>
</comment>
<organism evidence="2 3">
    <name type="scientific">Sinomicrobium pectinilyticum</name>
    <dbReference type="NCBI Taxonomy" id="1084421"/>
    <lineage>
        <taxon>Bacteria</taxon>
        <taxon>Pseudomonadati</taxon>
        <taxon>Bacteroidota</taxon>
        <taxon>Flavobacteriia</taxon>
        <taxon>Flavobacteriales</taxon>
        <taxon>Flavobacteriaceae</taxon>
        <taxon>Sinomicrobium</taxon>
    </lineage>
</organism>
<dbReference type="AlphaFoldDB" id="A0A3N0E8Y4"/>